<evidence type="ECO:0000313" key="1">
    <source>
        <dbReference type="Ensembl" id="ENSMUSP00000144156.2"/>
    </source>
</evidence>
<organism evidence="1 3">
    <name type="scientific">Mus musculus</name>
    <name type="common">Mouse</name>
    <dbReference type="NCBI Taxonomy" id="10090"/>
    <lineage>
        <taxon>Eukaryota</taxon>
        <taxon>Metazoa</taxon>
        <taxon>Chordata</taxon>
        <taxon>Craniata</taxon>
        <taxon>Vertebrata</taxon>
        <taxon>Euteleostomi</taxon>
        <taxon>Mammalia</taxon>
        <taxon>Eutheria</taxon>
        <taxon>Euarchontoglires</taxon>
        <taxon>Glires</taxon>
        <taxon>Rodentia</taxon>
        <taxon>Myomorpha</taxon>
        <taxon>Muroidea</taxon>
        <taxon>Muridae</taxon>
        <taxon>Murinae</taxon>
        <taxon>Mus</taxon>
        <taxon>Mus</taxon>
    </lineage>
</organism>
<reference evidence="1" key="4">
    <citation type="submission" date="2025-09" db="UniProtKB">
        <authorList>
            <consortium name="Ensembl"/>
        </authorList>
    </citation>
    <scope>IDENTIFICATION</scope>
    <source>
        <strain evidence="1">C57BL/6J</strain>
    </source>
</reference>
<sequence>RVLELQICTPAPAPFVECSLSLTASPLKQNLHFDKSSLGDFTLPSADLECPTPVLLSI</sequence>
<accession>A0A0J9YUF7</accession>
<dbReference type="GeneTree" id="ENSGT00940000157044"/>
<dbReference type="Antibodypedia" id="57350">
    <property type="antibodies" value="94 antibodies from 17 providers"/>
</dbReference>
<dbReference type="AGR" id="MGI:1916818"/>
<evidence type="ECO:0000313" key="3">
    <source>
        <dbReference type="Proteomes" id="UP000000589"/>
    </source>
</evidence>
<dbReference type="Bgee" id="ENSMUSG00000066735">
    <property type="expression patterns" value="Expressed in embryonic post-anal tail and 219 other cell types or tissues"/>
</dbReference>
<evidence type="ECO:0000313" key="2">
    <source>
        <dbReference type="MGI" id="MGI:1916818"/>
    </source>
</evidence>
<keyword evidence="3" id="KW-1185">Reference proteome</keyword>
<dbReference type="Proteomes" id="UP000000589">
    <property type="component" value="Chromosome 5"/>
</dbReference>
<dbReference type="ExpressionAtlas" id="A0A0J9YUF7">
    <property type="expression patterns" value="baseline and differential"/>
</dbReference>
<reference evidence="1" key="3">
    <citation type="submission" date="2025-08" db="UniProtKB">
        <authorList>
            <consortium name="Ensembl"/>
        </authorList>
    </citation>
    <scope>IDENTIFICATION</scope>
    <source>
        <strain evidence="1">C57BL/6J</strain>
    </source>
</reference>
<reference evidence="1 3" key="1">
    <citation type="journal article" date="2009" name="PLoS Biol.">
        <title>Lineage-specific biology revealed by a finished genome assembly of the mouse.</title>
        <authorList>
            <consortium name="Mouse Genome Sequencing Consortium"/>
            <person name="Church D.M."/>
            <person name="Goodstadt L."/>
            <person name="Hillier L.W."/>
            <person name="Zody M.C."/>
            <person name="Goldstein S."/>
            <person name="She X."/>
            <person name="Bult C.J."/>
            <person name="Agarwala R."/>
            <person name="Cherry J.L."/>
            <person name="DiCuccio M."/>
            <person name="Hlavina W."/>
            <person name="Kapustin Y."/>
            <person name="Meric P."/>
            <person name="Maglott D."/>
            <person name="Birtle Z."/>
            <person name="Marques A.C."/>
            <person name="Graves T."/>
            <person name="Zhou S."/>
            <person name="Teague B."/>
            <person name="Potamousis K."/>
            <person name="Churas C."/>
            <person name="Place M."/>
            <person name="Herschleb J."/>
            <person name="Runnheim R."/>
            <person name="Forrest D."/>
            <person name="Amos-Landgraf J."/>
            <person name="Schwartz D.C."/>
            <person name="Cheng Z."/>
            <person name="Lindblad-Toh K."/>
            <person name="Eichler E.E."/>
            <person name="Ponting C.P."/>
        </authorList>
    </citation>
    <scope>NUCLEOTIDE SEQUENCE [LARGE SCALE GENOMIC DNA]</scope>
    <source>
        <strain evidence="1 3">C57BL/6J</strain>
    </source>
</reference>
<name>A0A0J9YUF7_MOUSE</name>
<feature type="non-terminal residue" evidence="1">
    <location>
        <position position="1"/>
    </location>
</feature>
<dbReference type="Ensembl" id="ENSMUST00000202486.2">
    <property type="protein sequence ID" value="ENSMUSP00000144156.2"/>
    <property type="gene ID" value="ENSMUSG00000066735.9"/>
</dbReference>
<proteinExistence type="predicted"/>
<dbReference type="AlphaFoldDB" id="A0A0J9YUF7"/>
<gene>
    <name evidence="1 2" type="primary">Vkorc1l1</name>
</gene>
<dbReference type="VEuPathDB" id="HostDB:ENSMUSG00000066735"/>
<reference evidence="1 3" key="2">
    <citation type="journal article" date="2011" name="PLoS Biol.">
        <title>Modernizing reference genome assemblies.</title>
        <authorList>
            <person name="Church D.M."/>
            <person name="Schneider V.A."/>
            <person name="Graves T."/>
            <person name="Auger K."/>
            <person name="Cunningham F."/>
            <person name="Bouk N."/>
            <person name="Chen H.C."/>
            <person name="Agarwala R."/>
            <person name="McLaren W.M."/>
            <person name="Ritchie G.R."/>
            <person name="Albracht D."/>
            <person name="Kremitzki M."/>
            <person name="Rock S."/>
            <person name="Kotkiewicz H."/>
            <person name="Kremitzki C."/>
            <person name="Wollam A."/>
            <person name="Trani L."/>
            <person name="Fulton L."/>
            <person name="Fulton R."/>
            <person name="Matthews L."/>
            <person name="Whitehead S."/>
            <person name="Chow W."/>
            <person name="Torrance J."/>
            <person name="Dunn M."/>
            <person name="Harden G."/>
            <person name="Threadgold G."/>
            <person name="Wood J."/>
            <person name="Collins J."/>
            <person name="Heath P."/>
            <person name="Griffiths G."/>
            <person name="Pelan S."/>
            <person name="Grafham D."/>
            <person name="Eichler E.E."/>
            <person name="Weinstock G."/>
            <person name="Mardis E.R."/>
            <person name="Wilson R.K."/>
            <person name="Howe K."/>
            <person name="Flicek P."/>
            <person name="Hubbard T."/>
        </authorList>
    </citation>
    <scope>NUCLEOTIDE SEQUENCE [LARGE SCALE GENOMIC DNA]</scope>
    <source>
        <strain evidence="1 3">C57BL/6J</strain>
    </source>
</reference>
<dbReference type="MGI" id="MGI:1916818">
    <property type="gene designation" value="Vkorc1l1"/>
</dbReference>
<protein>
    <submittedName>
        <fullName evidence="1">Vitamin K epoxide reductase complex, subunit 1-like 1</fullName>
    </submittedName>
</protein>